<comment type="caution">
    <text evidence="2">The sequence shown here is derived from an EMBL/GenBank/DDBJ whole genome shotgun (WGS) entry which is preliminary data.</text>
</comment>
<reference evidence="2 3" key="1">
    <citation type="journal article" date="2021" name="Elife">
        <title>Chloroplast acquisition without the gene transfer in kleptoplastic sea slugs, Plakobranchus ocellatus.</title>
        <authorList>
            <person name="Maeda T."/>
            <person name="Takahashi S."/>
            <person name="Yoshida T."/>
            <person name="Shimamura S."/>
            <person name="Takaki Y."/>
            <person name="Nagai Y."/>
            <person name="Toyoda A."/>
            <person name="Suzuki Y."/>
            <person name="Arimoto A."/>
            <person name="Ishii H."/>
            <person name="Satoh N."/>
            <person name="Nishiyama T."/>
            <person name="Hasebe M."/>
            <person name="Maruyama T."/>
            <person name="Minagawa J."/>
            <person name="Obokata J."/>
            <person name="Shigenobu S."/>
        </authorList>
    </citation>
    <scope>NUCLEOTIDE SEQUENCE [LARGE SCALE GENOMIC DNA]</scope>
</reference>
<feature type="compositionally biased region" description="Polar residues" evidence="1">
    <location>
        <begin position="204"/>
        <end position="222"/>
    </location>
</feature>
<dbReference type="EMBL" id="BMAT01000690">
    <property type="protein sequence ID" value="GFR71291.1"/>
    <property type="molecule type" value="Genomic_DNA"/>
</dbReference>
<accession>A0AAV4FEH5</accession>
<dbReference type="Proteomes" id="UP000762676">
    <property type="component" value="Unassembled WGS sequence"/>
</dbReference>
<feature type="region of interest" description="Disordered" evidence="1">
    <location>
        <begin position="203"/>
        <end position="229"/>
    </location>
</feature>
<evidence type="ECO:0000313" key="2">
    <source>
        <dbReference type="EMBL" id="GFR71291.1"/>
    </source>
</evidence>
<gene>
    <name evidence="2" type="ORF">ElyMa_000350000</name>
</gene>
<evidence type="ECO:0000256" key="1">
    <source>
        <dbReference type="SAM" id="MobiDB-lite"/>
    </source>
</evidence>
<organism evidence="2 3">
    <name type="scientific">Elysia marginata</name>
    <dbReference type="NCBI Taxonomy" id="1093978"/>
    <lineage>
        <taxon>Eukaryota</taxon>
        <taxon>Metazoa</taxon>
        <taxon>Spiralia</taxon>
        <taxon>Lophotrochozoa</taxon>
        <taxon>Mollusca</taxon>
        <taxon>Gastropoda</taxon>
        <taxon>Heterobranchia</taxon>
        <taxon>Euthyneura</taxon>
        <taxon>Panpulmonata</taxon>
        <taxon>Sacoglossa</taxon>
        <taxon>Placobranchoidea</taxon>
        <taxon>Plakobranchidae</taxon>
        <taxon>Elysia</taxon>
    </lineage>
</organism>
<sequence>MGRGQAETTTRGWAQVVSKGLPTIGRGKVQGARREGMVSQGRLSKAHRETASYQPRLTSGRGLHRKENGGTVRSSTLMTQGAVSPGVPTRTGEAKERMRPANSLALLLQWEVNNSPANFLALLLQWDVALALMTTWDRKTRERFRSWVAPVPEPVAVGVRGSMVEREEERASRTQGEGDSSREQGGTEEVVLDCGVASTVVEITKSSGEQSEVQGMMSSQGRSMGKGKG</sequence>
<feature type="region of interest" description="Disordered" evidence="1">
    <location>
        <begin position="161"/>
        <end position="189"/>
    </location>
</feature>
<proteinExistence type="predicted"/>
<name>A0AAV4FEH5_9GAST</name>
<keyword evidence="3" id="KW-1185">Reference proteome</keyword>
<feature type="region of interest" description="Disordered" evidence="1">
    <location>
        <begin position="24"/>
        <end position="53"/>
    </location>
</feature>
<evidence type="ECO:0000313" key="3">
    <source>
        <dbReference type="Proteomes" id="UP000762676"/>
    </source>
</evidence>
<dbReference type="AlphaFoldDB" id="A0AAV4FEH5"/>
<feature type="compositionally biased region" description="Basic and acidic residues" evidence="1">
    <location>
        <begin position="163"/>
        <end position="172"/>
    </location>
</feature>
<protein>
    <submittedName>
        <fullName evidence="2">Uncharacterized protein</fullName>
    </submittedName>
</protein>